<keyword evidence="3 8" id="KW-0560">Oxidoreductase</keyword>
<evidence type="ECO:0000256" key="3">
    <source>
        <dbReference type="ARBA" id="ARBA00023002"/>
    </source>
</evidence>
<evidence type="ECO:0000256" key="1">
    <source>
        <dbReference type="ARBA" id="ARBA00022714"/>
    </source>
</evidence>
<accession>A0ABS4T9Y5</accession>
<dbReference type="InterPro" id="IPR051452">
    <property type="entry name" value="Diverse_Oxidoreductases"/>
</dbReference>
<feature type="region of interest" description="Disordered" evidence="6">
    <location>
        <begin position="149"/>
        <end position="191"/>
    </location>
</feature>
<dbReference type="CDD" id="cd00207">
    <property type="entry name" value="fer2"/>
    <property type="match status" value="1"/>
</dbReference>
<gene>
    <name evidence="8" type="ORF">JOF56_001620</name>
</gene>
<dbReference type="SUPFAM" id="SSF47741">
    <property type="entry name" value="CO dehydrogenase ISP C-domain like"/>
    <property type="match status" value="1"/>
</dbReference>
<evidence type="ECO:0000259" key="7">
    <source>
        <dbReference type="PROSITE" id="PS51085"/>
    </source>
</evidence>
<keyword evidence="2" id="KW-0479">Metal-binding</keyword>
<dbReference type="Pfam" id="PF00111">
    <property type="entry name" value="Fer2"/>
    <property type="match status" value="1"/>
</dbReference>
<dbReference type="PANTHER" id="PTHR44379:SF5">
    <property type="entry name" value="OXIDOREDUCTASE WITH IRON-SULFUR SUBUNIT"/>
    <property type="match status" value="1"/>
</dbReference>
<evidence type="ECO:0000256" key="5">
    <source>
        <dbReference type="ARBA" id="ARBA00023014"/>
    </source>
</evidence>
<dbReference type="PANTHER" id="PTHR44379">
    <property type="entry name" value="OXIDOREDUCTASE WITH IRON-SULFUR SUBUNIT"/>
    <property type="match status" value="1"/>
</dbReference>
<organism evidence="8 9">
    <name type="scientific">Kibdelosporangium banguiense</name>
    <dbReference type="NCBI Taxonomy" id="1365924"/>
    <lineage>
        <taxon>Bacteria</taxon>
        <taxon>Bacillati</taxon>
        <taxon>Actinomycetota</taxon>
        <taxon>Actinomycetes</taxon>
        <taxon>Pseudonocardiales</taxon>
        <taxon>Pseudonocardiaceae</taxon>
        <taxon>Kibdelosporangium</taxon>
    </lineage>
</organism>
<dbReference type="EC" id="1.2.7.4" evidence="8"/>
<dbReference type="PROSITE" id="PS51085">
    <property type="entry name" value="2FE2S_FER_2"/>
    <property type="match status" value="1"/>
</dbReference>
<keyword evidence="5" id="KW-0411">Iron-sulfur</keyword>
<comment type="caution">
    <text evidence="8">The sequence shown here is derived from an EMBL/GenBank/DDBJ whole genome shotgun (WGS) entry which is preliminary data.</text>
</comment>
<keyword evidence="4" id="KW-0408">Iron</keyword>
<dbReference type="InterPro" id="IPR036010">
    <property type="entry name" value="2Fe-2S_ferredoxin-like_sf"/>
</dbReference>
<dbReference type="InterPro" id="IPR001041">
    <property type="entry name" value="2Fe-2S_ferredoxin-type"/>
</dbReference>
<feature type="domain" description="2Fe-2S ferredoxin-type" evidence="7">
    <location>
        <begin position="1"/>
        <end position="77"/>
    </location>
</feature>
<dbReference type="InterPro" id="IPR036884">
    <property type="entry name" value="2Fe-2S-bd_dom_sf"/>
</dbReference>
<sequence length="191" mass="20382">MRITVSVDGTRFTDDVEPRMLLVHYLRERLGKTGTVVGCDTSNCGACTVHLDGHSVKSCSVLAVQADGCEVTTIEGLARDGQMHPVQKAFHDNHALQCGFCTPGMIMQSIDLLADNPDPDEHAVRHGLEGNLCRCTGYQNIVRAVRDAAQQMAPGAGPEAEQVAESTLDPASRSSDTQNTDRAHSHTGGGN</sequence>
<dbReference type="RefSeq" id="WP_245378194.1">
    <property type="nucleotide sequence ID" value="NZ_JAGINW010000001.1"/>
</dbReference>
<keyword evidence="1" id="KW-0001">2Fe-2S</keyword>
<dbReference type="GO" id="GO:0043885">
    <property type="term" value="F:anaerobic carbon-monoxide dehydrogenase activity"/>
    <property type="evidence" value="ECO:0007669"/>
    <property type="project" value="UniProtKB-EC"/>
</dbReference>
<keyword evidence="9" id="KW-1185">Reference proteome</keyword>
<dbReference type="Gene3D" id="3.10.20.30">
    <property type="match status" value="1"/>
</dbReference>
<dbReference type="EMBL" id="JAGINW010000001">
    <property type="protein sequence ID" value="MBP2321235.1"/>
    <property type="molecule type" value="Genomic_DNA"/>
</dbReference>
<evidence type="ECO:0000313" key="8">
    <source>
        <dbReference type="EMBL" id="MBP2321235.1"/>
    </source>
</evidence>
<evidence type="ECO:0000256" key="4">
    <source>
        <dbReference type="ARBA" id="ARBA00023004"/>
    </source>
</evidence>
<reference evidence="8 9" key="1">
    <citation type="submission" date="2021-03" db="EMBL/GenBank/DDBJ databases">
        <title>Sequencing the genomes of 1000 actinobacteria strains.</title>
        <authorList>
            <person name="Klenk H.-P."/>
        </authorList>
    </citation>
    <scope>NUCLEOTIDE SEQUENCE [LARGE SCALE GENOMIC DNA]</scope>
    <source>
        <strain evidence="8 9">DSM 46670</strain>
    </source>
</reference>
<name>A0ABS4T9Y5_9PSEU</name>
<evidence type="ECO:0000256" key="6">
    <source>
        <dbReference type="SAM" id="MobiDB-lite"/>
    </source>
</evidence>
<evidence type="ECO:0000313" key="9">
    <source>
        <dbReference type="Proteomes" id="UP001519332"/>
    </source>
</evidence>
<dbReference type="InterPro" id="IPR002888">
    <property type="entry name" value="2Fe-2S-bd"/>
</dbReference>
<dbReference type="Proteomes" id="UP001519332">
    <property type="component" value="Unassembled WGS sequence"/>
</dbReference>
<proteinExistence type="predicted"/>
<dbReference type="Pfam" id="PF01799">
    <property type="entry name" value="Fer2_2"/>
    <property type="match status" value="1"/>
</dbReference>
<dbReference type="InterPro" id="IPR012675">
    <property type="entry name" value="Beta-grasp_dom_sf"/>
</dbReference>
<evidence type="ECO:0000256" key="2">
    <source>
        <dbReference type="ARBA" id="ARBA00022723"/>
    </source>
</evidence>
<dbReference type="SUPFAM" id="SSF54292">
    <property type="entry name" value="2Fe-2S ferredoxin-like"/>
    <property type="match status" value="1"/>
</dbReference>
<protein>
    <submittedName>
        <fullName evidence="8">Carbon-monoxide dehydrogenase small subunit</fullName>
        <ecNumber evidence="8">1.2.7.4</ecNumber>
    </submittedName>
</protein>
<dbReference type="Gene3D" id="1.10.150.120">
    <property type="entry name" value="[2Fe-2S]-binding domain"/>
    <property type="match status" value="1"/>
</dbReference>